<evidence type="ECO:0000313" key="2">
    <source>
        <dbReference type="Proteomes" id="UP001259587"/>
    </source>
</evidence>
<evidence type="ECO:0000313" key="1">
    <source>
        <dbReference type="EMBL" id="MDR6712854.1"/>
    </source>
</evidence>
<protein>
    <submittedName>
        <fullName evidence="1">Nickel transport system substrate-binding protein</fullName>
    </submittedName>
</protein>
<comment type="caution">
    <text evidence="1">The sequence shown here is derived from an EMBL/GenBank/DDBJ whole genome shotgun (WGS) entry which is preliminary data.</text>
</comment>
<dbReference type="Proteomes" id="UP001259587">
    <property type="component" value="Unassembled WGS sequence"/>
</dbReference>
<sequence length="524" mass="57767">MKQQPDKRKPALWGLCLLAASLCTHAASETGPSPTLVYSWPVNAGPLDPRGYAPNQMYAQAMVYEPLVRYSADGSLQPWLATAWQISDDGKSYTFTLRDGVRFSDGTPFDALAAKANLDAVLANSQRHRWMELVTTLDHVEAPDRLTLRLVLKHPYYPTLMELAQVRPLRFASPLAKPGQPAGTGPWMRVESRLGEFDRFARNPDYWGPKPAYGEVLVKVIPDPNSRALALQAGELELIQGAAGEITAGTFVRLREHGFATALSAPLATRTLAMNTGRGPTRELAVRQAINHALDKQAIIDKILYGLEPRADTLFAPNMPYADLGLKPYAYDPALAADELDRAGWTLAAGASVRSKNSEPLSIELVFLGTSALQKSLAEVFQGELAKLGIKIELRAVEDGALVRRQRDGDFGMIFADTWGAPYDPHSFVSSMRYAGHADYMAQRGLAIKDELDQRIAQVLASTDEQQRAAQYRFILTTLHEQAVYLPISYLTAISVRRNTVGNVQFGSTLFDVPFETMIPTREH</sequence>
<keyword evidence="2" id="KW-1185">Reference proteome</keyword>
<proteinExistence type="predicted"/>
<dbReference type="EMBL" id="JAVDTH010000012">
    <property type="protein sequence ID" value="MDR6712854.1"/>
    <property type="molecule type" value="Genomic_DNA"/>
</dbReference>
<reference evidence="1" key="1">
    <citation type="submission" date="2023-07" db="EMBL/GenBank/DDBJ databases">
        <title>Sorghum-associated microbial communities from plants grown in Nebraska, USA.</title>
        <authorList>
            <person name="Schachtman D."/>
        </authorList>
    </citation>
    <scope>NUCLEOTIDE SEQUENCE</scope>
    <source>
        <strain evidence="1">BE56</strain>
    </source>
</reference>
<gene>
    <name evidence="1" type="ORF">J2W83_002456</name>
</gene>
<accession>A0ACC6K318</accession>
<name>A0ACC6K318_9PSED</name>
<organism evidence="1 2">
    <name type="scientific">Pseudomonas hunanensis</name>
    <dbReference type="NCBI Taxonomy" id="1247546"/>
    <lineage>
        <taxon>Bacteria</taxon>
        <taxon>Pseudomonadati</taxon>
        <taxon>Pseudomonadota</taxon>
        <taxon>Gammaproteobacteria</taxon>
        <taxon>Pseudomonadales</taxon>
        <taxon>Pseudomonadaceae</taxon>
        <taxon>Pseudomonas</taxon>
    </lineage>
</organism>